<dbReference type="EMBL" id="LZKJ01000171">
    <property type="protein sequence ID" value="OBI41717.1"/>
    <property type="molecule type" value="Genomic_DNA"/>
</dbReference>
<gene>
    <name evidence="3" type="ORF">A5707_06920</name>
</gene>
<keyword evidence="3" id="KW-0808">Transferase</keyword>
<protein>
    <submittedName>
        <fullName evidence="3">Sulfurtransferase</fullName>
    </submittedName>
</protein>
<dbReference type="GO" id="GO:0070813">
    <property type="term" value="P:hydrogen sulfide metabolic process"/>
    <property type="evidence" value="ECO:0007669"/>
    <property type="project" value="TreeGrafter"/>
</dbReference>
<dbReference type="CDD" id="cd07724">
    <property type="entry name" value="POD-like_MBL-fold"/>
    <property type="match status" value="1"/>
</dbReference>
<dbReference type="InterPro" id="IPR044528">
    <property type="entry name" value="POD-like_MBL-fold"/>
</dbReference>
<proteinExistence type="predicted"/>
<dbReference type="Gene3D" id="3.60.15.10">
    <property type="entry name" value="Ribonuclease Z/Hydroxyacylglutathione hydrolase-like"/>
    <property type="match status" value="1"/>
</dbReference>
<reference evidence="4" key="1">
    <citation type="submission" date="2016-06" db="EMBL/GenBank/DDBJ databases">
        <authorList>
            <person name="Sutton G."/>
            <person name="Brinkac L."/>
            <person name="Sanka R."/>
            <person name="Adams M."/>
            <person name="Lau E."/>
            <person name="Sam S."/>
            <person name="Sreng N."/>
            <person name="Him V."/>
            <person name="Kerleguer A."/>
            <person name="Cheng S."/>
        </authorList>
    </citation>
    <scope>NUCLEOTIDE SEQUENCE [LARGE SCALE GENOMIC DNA]</scope>
    <source>
        <strain evidence="4">E861</strain>
    </source>
</reference>
<dbReference type="GO" id="GO:0046872">
    <property type="term" value="F:metal ion binding"/>
    <property type="evidence" value="ECO:0007669"/>
    <property type="project" value="UniProtKB-KW"/>
</dbReference>
<dbReference type="SUPFAM" id="SSF52821">
    <property type="entry name" value="Rhodanese/Cell cycle control phosphatase"/>
    <property type="match status" value="2"/>
</dbReference>
<dbReference type="InterPro" id="IPR036866">
    <property type="entry name" value="RibonucZ/Hydroxyglut_hydro"/>
</dbReference>
<dbReference type="GO" id="GO:0016740">
    <property type="term" value="F:transferase activity"/>
    <property type="evidence" value="ECO:0007669"/>
    <property type="project" value="UniProtKB-KW"/>
</dbReference>
<dbReference type="PANTHER" id="PTHR43084">
    <property type="entry name" value="PERSULFIDE DIOXYGENASE ETHE1"/>
    <property type="match status" value="1"/>
</dbReference>
<keyword evidence="1" id="KW-0479">Metal-binding</keyword>
<dbReference type="Gene3D" id="3.40.250.10">
    <property type="entry name" value="Rhodanese-like domain"/>
    <property type="match status" value="2"/>
</dbReference>
<dbReference type="GO" id="GO:0006749">
    <property type="term" value="P:glutathione metabolic process"/>
    <property type="evidence" value="ECO:0007669"/>
    <property type="project" value="InterPro"/>
</dbReference>
<dbReference type="FunFam" id="3.60.15.10:FF:000030">
    <property type="entry name" value="Metallo-beta-lactamase family protein"/>
    <property type="match status" value="1"/>
</dbReference>
<evidence type="ECO:0000259" key="2">
    <source>
        <dbReference type="PROSITE" id="PS50206"/>
    </source>
</evidence>
<dbReference type="AlphaFoldDB" id="A0A1A2YWV0"/>
<name>A0A1A2YWV0_9MYCO</name>
<dbReference type="GO" id="GO:0050313">
    <property type="term" value="F:sulfur dioxygenase activity"/>
    <property type="evidence" value="ECO:0007669"/>
    <property type="project" value="InterPro"/>
</dbReference>
<dbReference type="RefSeq" id="WP_065015964.1">
    <property type="nucleotide sequence ID" value="NZ_LZKJ01000171.1"/>
</dbReference>
<dbReference type="PROSITE" id="PS50206">
    <property type="entry name" value="RHODANESE_3"/>
    <property type="match status" value="2"/>
</dbReference>
<dbReference type="PANTHER" id="PTHR43084:SF1">
    <property type="entry name" value="PERSULFIDE DIOXYGENASE ETHE1, MITOCHONDRIAL"/>
    <property type="match status" value="1"/>
</dbReference>
<dbReference type="InterPro" id="IPR001279">
    <property type="entry name" value="Metallo-B-lactamas"/>
</dbReference>
<dbReference type="InterPro" id="IPR036873">
    <property type="entry name" value="Rhodanese-like_dom_sf"/>
</dbReference>
<dbReference type="InterPro" id="IPR001763">
    <property type="entry name" value="Rhodanese-like_dom"/>
</dbReference>
<dbReference type="OrthoDB" id="3196337at2"/>
<organism evidence="3 4">
    <name type="scientific">Mycobacterium kyorinense</name>
    <dbReference type="NCBI Taxonomy" id="487514"/>
    <lineage>
        <taxon>Bacteria</taxon>
        <taxon>Bacillati</taxon>
        <taxon>Actinomycetota</taxon>
        <taxon>Actinomycetes</taxon>
        <taxon>Mycobacteriales</taxon>
        <taxon>Mycobacteriaceae</taxon>
        <taxon>Mycobacterium</taxon>
    </lineage>
</organism>
<dbReference type="Pfam" id="PF00753">
    <property type="entry name" value="Lactamase_B"/>
    <property type="match status" value="1"/>
</dbReference>
<sequence length="464" mass="49567">MIFRQYFLASLSQLSYLIGDSASGRAVVVDPHRDIAVYRHDAEEDGLCIERVIETHCHADFLSGHLELAAATGATICYGEGVTTDYPIESLHDGQRLHLGQVVLEIRATPGHTQESISIAVYEHRDHAIPYGVLTGDTLLIGDVGRPDLSSGVGCTSADMAHQLYQSLHHKLLTLPDETRVFPAHGPGSPCARNVSAETSSTIGQQRRTNQALALRDEAQFVTAVTTGQPPAPPYFSFAAQRNRERRPLLDEAAAPASLSITELAAQRSTGAVVLDARDPSEFAAGHLRGSVNVGLDGRFAEYAGSVLRPDQRLVLVCPEGKELEATIQLGRIGYDNVVGYLDNPLGAFVDHPEAIETSSRCTAEALATHRADNPGLVVLDVRNPGELSNGVIPGAVHIPLSQLVQRAHELDHTRPTTVYCAAGYRSMIAASWLTAAGFGDVSDLVGGYGAWAALPASEPVAAR</sequence>
<feature type="domain" description="Rhodanese" evidence="2">
    <location>
        <begin position="373"/>
        <end position="459"/>
    </location>
</feature>
<evidence type="ECO:0000313" key="3">
    <source>
        <dbReference type="EMBL" id="OBI41717.1"/>
    </source>
</evidence>
<dbReference type="SMART" id="SM00450">
    <property type="entry name" value="RHOD"/>
    <property type="match status" value="2"/>
</dbReference>
<comment type="caution">
    <text evidence="3">The sequence shown here is derived from an EMBL/GenBank/DDBJ whole genome shotgun (WGS) entry which is preliminary data.</text>
</comment>
<evidence type="ECO:0000256" key="1">
    <source>
        <dbReference type="ARBA" id="ARBA00022723"/>
    </source>
</evidence>
<dbReference type="InterPro" id="IPR051682">
    <property type="entry name" value="Mito_Persulfide_Diox"/>
</dbReference>
<dbReference type="SMART" id="SM00849">
    <property type="entry name" value="Lactamase_B"/>
    <property type="match status" value="1"/>
</dbReference>
<dbReference type="Pfam" id="PF00581">
    <property type="entry name" value="Rhodanese"/>
    <property type="match status" value="2"/>
</dbReference>
<dbReference type="SUPFAM" id="SSF56281">
    <property type="entry name" value="Metallo-hydrolase/oxidoreductase"/>
    <property type="match status" value="1"/>
</dbReference>
<accession>A0A1A2YWV0</accession>
<feature type="domain" description="Rhodanese" evidence="2">
    <location>
        <begin position="268"/>
        <end position="357"/>
    </location>
</feature>
<evidence type="ECO:0000313" key="4">
    <source>
        <dbReference type="Proteomes" id="UP000093592"/>
    </source>
</evidence>
<dbReference type="CDD" id="cd00158">
    <property type="entry name" value="RHOD"/>
    <property type="match status" value="1"/>
</dbReference>
<dbReference type="Proteomes" id="UP000093592">
    <property type="component" value="Unassembled WGS sequence"/>
</dbReference>